<dbReference type="PANTHER" id="PTHR45947:SF3">
    <property type="entry name" value="SULFOQUINOVOSYL TRANSFERASE SQD2"/>
    <property type="match status" value="1"/>
</dbReference>
<dbReference type="RefSeq" id="WP_040575608.1">
    <property type="nucleotide sequence ID" value="NZ_CP035467.1"/>
</dbReference>
<evidence type="ECO:0000259" key="2">
    <source>
        <dbReference type="Pfam" id="PF13439"/>
    </source>
</evidence>
<sequence>MSNHKITVIQVLPALNSGGVEKGTLEIGRYLVKQGHESIVVSAAGRLVQSLIDQGSRHIEADIGAKKLSTFKYIPWFKQLMRDIRPDIVHVRSRLPAWMVYLAWKSLPENGRPRLISTFHGQHSVNRYSAIMTKSERIITVSEMMRDYILRSYPDVDPEKISVIYRGVDTTLYNPDFFPDQNWQDHWIATYPQTRNKPLLTFAGRLSRRKGIEDFIQIIAELKQSGLPVHGLIVGETSPKKKEYRQELEQLILEKQLNNDITLTGHRSDLQNIIAISKTVFSLSKEPESFGRTVTESLSLGVPVVGYSHGGVKEQLERLFPEGKIEVGNVNEAAEVTRKILTGSSVQIRRNDIFTLENMCSETLKTYRELMADKRRAVLDH</sequence>
<dbReference type="InterPro" id="IPR028098">
    <property type="entry name" value="Glyco_trans_4-like_N"/>
</dbReference>
<organism evidence="3 4">
    <name type="scientific">Methylotuvimicrobium buryatense</name>
    <name type="common">Methylomicrobium buryatense</name>
    <dbReference type="NCBI Taxonomy" id="95641"/>
    <lineage>
        <taxon>Bacteria</taxon>
        <taxon>Pseudomonadati</taxon>
        <taxon>Pseudomonadota</taxon>
        <taxon>Gammaproteobacteria</taxon>
        <taxon>Methylococcales</taxon>
        <taxon>Methylococcaceae</taxon>
        <taxon>Methylotuvimicrobium</taxon>
    </lineage>
</organism>
<dbReference type="Pfam" id="PF00534">
    <property type="entry name" value="Glycos_transf_1"/>
    <property type="match status" value="1"/>
</dbReference>
<dbReference type="Pfam" id="PF13439">
    <property type="entry name" value="Glyco_transf_4"/>
    <property type="match status" value="1"/>
</dbReference>
<dbReference type="OrthoDB" id="8523124at2"/>
<reference evidence="4" key="1">
    <citation type="journal article" date="2019" name="J. Bacteriol.">
        <title>A Mutagenic Screen Identifies a TonB-Dependent Receptor Required for the Lanthanide Metal Switch in the Type I Methanotroph 'Methylotuvimicrobium buryatense' 5GB1C.</title>
        <authorList>
            <person name="Groom J.D."/>
            <person name="Ford S.M."/>
            <person name="Pesesky M.W."/>
            <person name="Lidstrom M.E."/>
        </authorList>
    </citation>
    <scope>NUCLEOTIDE SEQUENCE [LARGE SCALE GENOMIC DNA]</scope>
    <source>
        <strain evidence="4">5GB1C</strain>
    </source>
</reference>
<evidence type="ECO:0000259" key="1">
    <source>
        <dbReference type="Pfam" id="PF00534"/>
    </source>
</evidence>
<name>A0A4P9UKD3_METBY</name>
<accession>A0A4P9UKD3</accession>
<proteinExistence type="predicted"/>
<dbReference type="SUPFAM" id="SSF53756">
    <property type="entry name" value="UDP-Glycosyltransferase/glycogen phosphorylase"/>
    <property type="match status" value="1"/>
</dbReference>
<feature type="domain" description="Glycosyltransferase subfamily 4-like N-terminal" evidence="2">
    <location>
        <begin position="18"/>
        <end position="171"/>
    </location>
</feature>
<dbReference type="InterPro" id="IPR050194">
    <property type="entry name" value="Glycosyltransferase_grp1"/>
</dbReference>
<dbReference type="InterPro" id="IPR001296">
    <property type="entry name" value="Glyco_trans_1"/>
</dbReference>
<dbReference type="Gene3D" id="3.40.50.2000">
    <property type="entry name" value="Glycogen Phosphorylase B"/>
    <property type="match status" value="2"/>
</dbReference>
<dbReference type="GO" id="GO:0016757">
    <property type="term" value="F:glycosyltransferase activity"/>
    <property type="evidence" value="ECO:0007669"/>
    <property type="project" value="InterPro"/>
</dbReference>
<keyword evidence="4" id="KW-1185">Reference proteome</keyword>
<dbReference type="Proteomes" id="UP000305881">
    <property type="component" value="Chromosome"/>
</dbReference>
<feature type="domain" description="Glycosyl transferase family 1" evidence="1">
    <location>
        <begin position="194"/>
        <end position="344"/>
    </location>
</feature>
<evidence type="ECO:0000313" key="4">
    <source>
        <dbReference type="Proteomes" id="UP000305881"/>
    </source>
</evidence>
<gene>
    <name evidence="3" type="ORF">EQU24_05100</name>
</gene>
<dbReference type="STRING" id="675511.GCA_000341735_01991"/>
<dbReference type="KEGG" id="mbur:EQU24_05100"/>
<evidence type="ECO:0000313" key="3">
    <source>
        <dbReference type="EMBL" id="QCW81692.1"/>
    </source>
</evidence>
<dbReference type="EMBL" id="CP035467">
    <property type="protein sequence ID" value="QCW81692.1"/>
    <property type="molecule type" value="Genomic_DNA"/>
</dbReference>
<protein>
    <submittedName>
        <fullName evidence="3">Glycosyltransferase</fullName>
    </submittedName>
</protein>
<dbReference type="AlphaFoldDB" id="A0A4P9UKD3"/>
<dbReference type="PANTHER" id="PTHR45947">
    <property type="entry name" value="SULFOQUINOVOSYL TRANSFERASE SQD2"/>
    <property type="match status" value="1"/>
</dbReference>